<dbReference type="Gene3D" id="3.90.1720.10">
    <property type="entry name" value="endopeptidase domain like (from Nostoc punctiforme)"/>
    <property type="match status" value="1"/>
</dbReference>
<dbReference type="AlphaFoldDB" id="A0A0B2UNB6"/>
<dbReference type="Proteomes" id="UP000031036">
    <property type="component" value="Unassembled WGS sequence"/>
</dbReference>
<dbReference type="GO" id="GO:0000902">
    <property type="term" value="P:cell morphogenesis"/>
    <property type="evidence" value="ECO:0007669"/>
    <property type="project" value="TreeGrafter"/>
</dbReference>
<reference evidence="3" key="2">
    <citation type="submission" date="2018-11" db="EMBL/GenBank/DDBJ databases">
        <authorList>
            <consortium name="Pathogen Informatics"/>
        </authorList>
    </citation>
    <scope>NUCLEOTIDE SEQUENCE [LARGE SCALE GENOMIC DNA]</scope>
</reference>
<keyword evidence="4" id="KW-1185">Reference proteome</keyword>
<gene>
    <name evidence="2" type="ORF">Tcan_17343</name>
    <name evidence="3" type="ORF">TCNE_LOCUS6687</name>
</gene>
<dbReference type="InterPro" id="IPR007053">
    <property type="entry name" value="LRAT_dom"/>
</dbReference>
<dbReference type="InterPro" id="IPR053372">
    <property type="entry name" value="Vulval_toroid_morpho-assoc"/>
</dbReference>
<protein>
    <recommendedName>
        <fullName evidence="1">LRAT domain-containing protein</fullName>
    </recommendedName>
</protein>
<dbReference type="PROSITE" id="PS51934">
    <property type="entry name" value="LRAT"/>
    <property type="match status" value="1"/>
</dbReference>
<evidence type="ECO:0000313" key="2">
    <source>
        <dbReference type="EMBL" id="KHN70858.1"/>
    </source>
</evidence>
<evidence type="ECO:0000313" key="4">
    <source>
        <dbReference type="Proteomes" id="UP000031036"/>
    </source>
</evidence>
<sequence>MSTRERSIDLDMKQVIAETFSEDWVWKQHVTSSLGQRICVVARKTLGGKIALYLLTDDERLTPSICKPVKIAHVKGDLAEAKAVASRFCDSVTQSPFAFTFTNQPEGISLAVDKETMRVVPLPGSALHYPDNFLEHGDEVLVQCKMLGFNFYHAGIYQRGGYVYHFMLASGGAVLFDSWNNFVYALNEPGTEPTICRLSHILRVRSGEDVVNCASSLYCNHSEFVEYDLRDRNCQHFASFCARGVQFSFEMASNLTYLACSLVKPSNAIFGSIQKIASIPSSLLSSDSA</sequence>
<name>A0A0B2UNB6_TOXCA</name>
<dbReference type="PANTHER" id="PTHR36948:SF1">
    <property type="entry name" value="EGG-LAYING DEFECTIVE PROTEIN 26"/>
    <property type="match status" value="1"/>
</dbReference>
<dbReference type="EMBL" id="UYWY01019536">
    <property type="protein sequence ID" value="VDM38008.1"/>
    <property type="molecule type" value="Genomic_DNA"/>
</dbReference>
<reference evidence="2 4" key="1">
    <citation type="submission" date="2014-11" db="EMBL/GenBank/DDBJ databases">
        <title>Genetic blueprint of the zoonotic pathogen Toxocara canis.</title>
        <authorList>
            <person name="Zhu X.-Q."/>
            <person name="Korhonen P.K."/>
            <person name="Cai H."/>
            <person name="Young N.D."/>
            <person name="Nejsum P."/>
            <person name="von Samson-Himmelstjerna G."/>
            <person name="Boag P.R."/>
            <person name="Tan P."/>
            <person name="Li Q."/>
            <person name="Min J."/>
            <person name="Yang Y."/>
            <person name="Wang X."/>
            <person name="Fang X."/>
            <person name="Hall R.S."/>
            <person name="Hofmann A."/>
            <person name="Sternberg P.W."/>
            <person name="Jex A.R."/>
            <person name="Gasser R.B."/>
        </authorList>
    </citation>
    <scope>NUCLEOTIDE SEQUENCE [LARGE SCALE GENOMIC DNA]</scope>
    <source>
        <strain evidence="2">PN_DK_2014</strain>
    </source>
</reference>
<proteinExistence type="predicted"/>
<accession>A0A0B2UNB6</accession>
<organism evidence="2 4">
    <name type="scientific">Toxocara canis</name>
    <name type="common">Canine roundworm</name>
    <dbReference type="NCBI Taxonomy" id="6265"/>
    <lineage>
        <taxon>Eukaryota</taxon>
        <taxon>Metazoa</taxon>
        <taxon>Ecdysozoa</taxon>
        <taxon>Nematoda</taxon>
        <taxon>Chromadorea</taxon>
        <taxon>Rhabditida</taxon>
        <taxon>Spirurina</taxon>
        <taxon>Ascaridomorpha</taxon>
        <taxon>Ascaridoidea</taxon>
        <taxon>Toxocaridae</taxon>
        <taxon>Toxocara</taxon>
    </lineage>
</organism>
<evidence type="ECO:0000313" key="3">
    <source>
        <dbReference type="EMBL" id="VDM38008.1"/>
    </source>
</evidence>
<dbReference type="OrthoDB" id="5776706at2759"/>
<dbReference type="PANTHER" id="PTHR36948">
    <property type="entry name" value="PROTEIN CBG04856"/>
    <property type="match status" value="1"/>
</dbReference>
<evidence type="ECO:0000259" key="1">
    <source>
        <dbReference type="PROSITE" id="PS51934"/>
    </source>
</evidence>
<dbReference type="OMA" id="ASHPLIC"/>
<dbReference type="EMBL" id="JPKZ01022848">
    <property type="protein sequence ID" value="KHN70858.1"/>
    <property type="molecule type" value="Genomic_DNA"/>
</dbReference>
<feature type="domain" description="LRAT" evidence="1">
    <location>
        <begin position="143"/>
        <end position="250"/>
    </location>
</feature>